<comment type="similarity">
    <text evidence="3 8">Belongs to the class-I DAHP synthase family.</text>
</comment>
<evidence type="ECO:0000256" key="2">
    <source>
        <dbReference type="ARBA" id="ARBA00004688"/>
    </source>
</evidence>
<keyword evidence="5 8" id="KW-0808">Transferase</keyword>
<dbReference type="PANTHER" id="PTHR21225:SF12">
    <property type="entry name" value="PHOSPHO-2-DEHYDRO-3-DEOXYHEPTONATE ALDOLASE, TYROSINE-INHIBITED"/>
    <property type="match status" value="1"/>
</dbReference>
<feature type="domain" description="DAHP synthetase I/KDSA" evidence="9">
    <location>
        <begin position="38"/>
        <end position="334"/>
    </location>
</feature>
<evidence type="ECO:0000256" key="6">
    <source>
        <dbReference type="ARBA" id="ARBA00023141"/>
    </source>
</evidence>
<reference evidence="10 11" key="1">
    <citation type="submission" date="2013-08" db="EMBL/GenBank/DDBJ databases">
        <authorList>
            <person name="Durkin A.S."/>
            <person name="Haft D.R."/>
            <person name="McCorrison J."/>
            <person name="Torralba M."/>
            <person name="Gillis M."/>
            <person name="Haft D.H."/>
            <person name="Methe B."/>
            <person name="Sutton G."/>
            <person name="Nelson K.E."/>
        </authorList>
    </citation>
    <scope>NUCLEOTIDE SEQUENCE [LARGE SCALE GENOMIC DNA]</scope>
    <source>
        <strain evidence="10 11">F0195</strain>
    </source>
</reference>
<evidence type="ECO:0000256" key="4">
    <source>
        <dbReference type="ARBA" id="ARBA00022605"/>
    </source>
</evidence>
<comment type="catalytic activity">
    <reaction evidence="7 8">
        <text>D-erythrose 4-phosphate + phosphoenolpyruvate + H2O = 7-phospho-2-dehydro-3-deoxy-D-arabino-heptonate + phosphate</text>
        <dbReference type="Rhea" id="RHEA:14717"/>
        <dbReference type="ChEBI" id="CHEBI:15377"/>
        <dbReference type="ChEBI" id="CHEBI:16897"/>
        <dbReference type="ChEBI" id="CHEBI:43474"/>
        <dbReference type="ChEBI" id="CHEBI:58394"/>
        <dbReference type="ChEBI" id="CHEBI:58702"/>
        <dbReference type="EC" id="2.5.1.54"/>
    </reaction>
</comment>
<dbReference type="EMBL" id="AWEZ01000008">
    <property type="protein sequence ID" value="ERL10480.1"/>
    <property type="molecule type" value="Genomic_DNA"/>
</dbReference>
<proteinExistence type="inferred from homology"/>
<dbReference type="STRING" id="1125712.HMPREF1316_2057"/>
<comment type="pathway">
    <text evidence="2 8">Metabolic intermediate biosynthesis; chorismate biosynthesis; chorismate from D-erythrose 4-phosphate and phosphoenolpyruvate: step 1/7.</text>
</comment>
<dbReference type="Proteomes" id="UP000016638">
    <property type="component" value="Unassembled WGS sequence"/>
</dbReference>
<evidence type="ECO:0000313" key="11">
    <source>
        <dbReference type="Proteomes" id="UP000016638"/>
    </source>
</evidence>
<dbReference type="GO" id="GO:0009423">
    <property type="term" value="P:chorismate biosynthetic process"/>
    <property type="evidence" value="ECO:0007669"/>
    <property type="project" value="UniProtKB-UniPathway"/>
</dbReference>
<dbReference type="PANTHER" id="PTHR21225">
    <property type="entry name" value="PHOSPHO-2-DEHYDRO-3-DEOXYHEPTONATE ALDOLASE DAHP SYNTHETASE"/>
    <property type="match status" value="1"/>
</dbReference>
<dbReference type="InterPro" id="IPR006218">
    <property type="entry name" value="DAHP1/KDSA"/>
</dbReference>
<dbReference type="eggNOG" id="COG0722">
    <property type="taxonomic scope" value="Bacteria"/>
</dbReference>
<gene>
    <name evidence="10" type="ORF">HMPREF1316_2057</name>
</gene>
<comment type="caution">
    <text evidence="10">The sequence shown here is derived from an EMBL/GenBank/DDBJ whole genome shotgun (WGS) entry which is preliminary data.</text>
</comment>
<protein>
    <recommendedName>
        <fullName evidence="8">Phospho-2-dehydro-3-deoxyheptonate aldolase</fullName>
        <ecNumber evidence="8">2.5.1.54</ecNumber>
    </recommendedName>
</protein>
<evidence type="ECO:0000256" key="7">
    <source>
        <dbReference type="ARBA" id="ARBA00047508"/>
    </source>
</evidence>
<dbReference type="UniPathway" id="UPA00053">
    <property type="reaction ID" value="UER00084"/>
</dbReference>
<dbReference type="PATRIC" id="fig|1125712.3.peg.261"/>
<keyword evidence="6 8" id="KW-0057">Aromatic amino acid biosynthesis</keyword>
<dbReference type="GO" id="GO:0005737">
    <property type="term" value="C:cytoplasm"/>
    <property type="evidence" value="ECO:0007669"/>
    <property type="project" value="TreeGrafter"/>
</dbReference>
<evidence type="ECO:0000256" key="5">
    <source>
        <dbReference type="ARBA" id="ARBA00022679"/>
    </source>
</evidence>
<dbReference type="SUPFAM" id="SSF51569">
    <property type="entry name" value="Aldolase"/>
    <property type="match status" value="1"/>
</dbReference>
<organism evidence="10 11">
    <name type="scientific">Olsenella profusa F0195</name>
    <dbReference type="NCBI Taxonomy" id="1125712"/>
    <lineage>
        <taxon>Bacteria</taxon>
        <taxon>Bacillati</taxon>
        <taxon>Actinomycetota</taxon>
        <taxon>Coriobacteriia</taxon>
        <taxon>Coriobacteriales</taxon>
        <taxon>Atopobiaceae</taxon>
        <taxon>Olsenella</taxon>
    </lineage>
</organism>
<evidence type="ECO:0000256" key="1">
    <source>
        <dbReference type="ARBA" id="ARBA00003726"/>
    </source>
</evidence>
<dbReference type="Pfam" id="PF00793">
    <property type="entry name" value="DAHP_synth_1"/>
    <property type="match status" value="1"/>
</dbReference>
<evidence type="ECO:0000256" key="3">
    <source>
        <dbReference type="ARBA" id="ARBA00007985"/>
    </source>
</evidence>
<dbReference type="EC" id="2.5.1.54" evidence="8"/>
<evidence type="ECO:0000259" key="9">
    <source>
        <dbReference type="Pfam" id="PF00793"/>
    </source>
</evidence>
<dbReference type="Gene3D" id="3.20.20.70">
    <property type="entry name" value="Aldolase class I"/>
    <property type="match status" value="1"/>
</dbReference>
<sequence length="342" mass="38246">MSMTFRRRLPIPMEIRDQMPLSPPLAQRKVAFDAAVAAIIRGEDARKLLVIGPCSADREDSVLEYMDRLARLQDEVKDVFLFVPRVYTNKPRTRGTGYKGLLHNPDPAGEPDLLEGVKAIRSMHLHVIEHTGMFTADEMLYPENHQVLLDLLSYVAVGARSVEDQEHRLVASGIGVPVGMKNPTGGSTAVMLNSIHAAQAPQTFIYRNWEVETTGNPLAHALLRGYVGKDGLNYPNYHYEYLERLADQYHADDYEHPAVIIDCNHDNSGKRPLEQGHIAEEVLDSVARSTRIAGMFRGFMMESYLEDGNQSVDGGIYGKSITDACLGWDNTERLVRSLADRL</sequence>
<dbReference type="GO" id="GO:0003849">
    <property type="term" value="F:3-deoxy-7-phosphoheptulonate synthase activity"/>
    <property type="evidence" value="ECO:0007669"/>
    <property type="project" value="UniProtKB-EC"/>
</dbReference>
<dbReference type="GO" id="GO:0009073">
    <property type="term" value="P:aromatic amino acid family biosynthetic process"/>
    <property type="evidence" value="ECO:0007669"/>
    <property type="project" value="UniProtKB-KW"/>
</dbReference>
<evidence type="ECO:0000256" key="8">
    <source>
        <dbReference type="PIRNR" id="PIRNR001361"/>
    </source>
</evidence>
<dbReference type="OrthoDB" id="9807331at2"/>
<dbReference type="InterPro" id="IPR006219">
    <property type="entry name" value="DAHP_synth_1"/>
</dbReference>
<accession>U2TVW9</accession>
<dbReference type="RefSeq" id="WP_021725065.1">
    <property type="nucleotide sequence ID" value="NZ_AWEZ01000008.1"/>
</dbReference>
<evidence type="ECO:0000313" key="10">
    <source>
        <dbReference type="EMBL" id="ERL10480.1"/>
    </source>
</evidence>
<dbReference type="GO" id="GO:0008652">
    <property type="term" value="P:amino acid biosynthetic process"/>
    <property type="evidence" value="ECO:0007669"/>
    <property type="project" value="UniProtKB-KW"/>
</dbReference>
<name>U2TVW9_9ACTN</name>
<dbReference type="NCBIfam" id="TIGR00034">
    <property type="entry name" value="aroFGH"/>
    <property type="match status" value="1"/>
</dbReference>
<dbReference type="AlphaFoldDB" id="U2TVW9"/>
<keyword evidence="11" id="KW-1185">Reference proteome</keyword>
<comment type="function">
    <text evidence="1 8">Stereospecific condensation of phosphoenolpyruvate (PEP) and D-erythrose-4-phosphate (E4P) giving rise to 3-deoxy-D-arabino-heptulosonate-7-phosphate (DAHP).</text>
</comment>
<dbReference type="PIRSF" id="PIRSF001361">
    <property type="entry name" value="DAHP_synthase"/>
    <property type="match status" value="1"/>
</dbReference>
<keyword evidence="4 8" id="KW-0028">Amino-acid biosynthesis</keyword>
<dbReference type="InterPro" id="IPR013785">
    <property type="entry name" value="Aldolase_TIM"/>
</dbReference>